<comment type="subcellular location">
    <subcellularLocation>
        <location evidence="2">Endomembrane system</location>
        <topology evidence="2">Peripheral membrane protein</topology>
    </subcellularLocation>
</comment>
<feature type="domain" description="ATP synthase F1 complex delta/epsilon subunit N-terminal" evidence="9">
    <location>
        <begin position="1"/>
        <end position="91"/>
    </location>
</feature>
<protein>
    <submittedName>
        <fullName evidence="11">F0F1 ATP synthase subunit epsilon</fullName>
    </submittedName>
</protein>
<dbReference type="Gene3D" id="2.60.15.10">
    <property type="entry name" value="F0F1 ATP synthase delta/epsilon subunit, N-terminal"/>
    <property type="match status" value="1"/>
</dbReference>
<evidence type="ECO:0000313" key="10">
    <source>
        <dbReference type="EMBL" id="TKS57570.1"/>
    </source>
</evidence>
<evidence type="ECO:0000256" key="2">
    <source>
        <dbReference type="ARBA" id="ARBA00004184"/>
    </source>
</evidence>
<dbReference type="InterPro" id="IPR020546">
    <property type="entry name" value="ATP_synth_F1_dsu/esu_N"/>
</dbReference>
<dbReference type="InterPro" id="IPR036771">
    <property type="entry name" value="ATPsynth_dsu/esu_N"/>
</dbReference>
<reference evidence="11 12" key="1">
    <citation type="submission" date="2019-04" db="EMBL/GenBank/DDBJ databases">
        <title>Psychroflexus halotolerans sp. nov., isolated from a marine solar saltern.</title>
        <authorList>
            <person name="Feng X."/>
        </authorList>
    </citation>
    <scope>NUCLEOTIDE SEQUENCE [LARGE SCALE GENOMIC DNA]</scope>
    <source>
        <strain evidence="11 12">WDS2C27</strain>
    </source>
</reference>
<dbReference type="EMBL" id="SWMU01000001">
    <property type="protein sequence ID" value="TKS57573.1"/>
    <property type="molecule type" value="Genomic_DNA"/>
</dbReference>
<keyword evidence="5" id="KW-0406">Ion transport</keyword>
<dbReference type="Proteomes" id="UP000306552">
    <property type="component" value="Unassembled WGS sequence"/>
</dbReference>
<evidence type="ECO:0000256" key="4">
    <source>
        <dbReference type="ARBA" id="ARBA00022448"/>
    </source>
</evidence>
<evidence type="ECO:0000313" key="11">
    <source>
        <dbReference type="EMBL" id="TKS57573.1"/>
    </source>
</evidence>
<evidence type="ECO:0000313" key="12">
    <source>
        <dbReference type="Proteomes" id="UP000306552"/>
    </source>
</evidence>
<evidence type="ECO:0000256" key="8">
    <source>
        <dbReference type="ARBA" id="ARBA00023310"/>
    </source>
</evidence>
<organism evidence="11 12">
    <name type="scientific">Mesohalobacter halotolerans</name>
    <dbReference type="NCBI Taxonomy" id="1883405"/>
    <lineage>
        <taxon>Bacteria</taxon>
        <taxon>Pseudomonadati</taxon>
        <taxon>Bacteroidota</taxon>
        <taxon>Flavobacteriia</taxon>
        <taxon>Flavobacteriales</taxon>
        <taxon>Flavobacteriaceae</taxon>
        <taxon>Mesohalobacter</taxon>
    </lineage>
</organism>
<comment type="function">
    <text evidence="1">Produces ATP from ADP in the presence of a proton gradient across the membrane.</text>
</comment>
<dbReference type="GO" id="GO:0046933">
    <property type="term" value="F:proton-transporting ATP synthase activity, rotational mechanism"/>
    <property type="evidence" value="ECO:0007669"/>
    <property type="project" value="InterPro"/>
</dbReference>
<evidence type="ECO:0000256" key="6">
    <source>
        <dbReference type="ARBA" id="ARBA00023136"/>
    </source>
</evidence>
<dbReference type="InterPro" id="IPR001469">
    <property type="entry name" value="ATP_synth_F1_dsu/esu"/>
</dbReference>
<name>A0A4U5TTU2_9FLAO</name>
<dbReference type="GO" id="GO:0045259">
    <property type="term" value="C:proton-transporting ATP synthase complex"/>
    <property type="evidence" value="ECO:0007669"/>
    <property type="project" value="UniProtKB-KW"/>
</dbReference>
<evidence type="ECO:0000256" key="5">
    <source>
        <dbReference type="ARBA" id="ARBA00023065"/>
    </source>
</evidence>
<evidence type="ECO:0000256" key="3">
    <source>
        <dbReference type="ARBA" id="ARBA00005712"/>
    </source>
</evidence>
<keyword evidence="7" id="KW-0139">CF(1)</keyword>
<dbReference type="OrthoDB" id="5294255at2"/>
<dbReference type="EMBL" id="SWMU01000001">
    <property type="protein sequence ID" value="TKS57570.1"/>
    <property type="molecule type" value="Genomic_DNA"/>
</dbReference>
<evidence type="ECO:0000259" key="9">
    <source>
        <dbReference type="Pfam" id="PF02823"/>
    </source>
</evidence>
<accession>A0A4U5TTU2</accession>
<dbReference type="CDD" id="cd12152">
    <property type="entry name" value="F1-ATPase_delta"/>
    <property type="match status" value="1"/>
</dbReference>
<keyword evidence="8" id="KW-0066">ATP synthesis</keyword>
<proteinExistence type="inferred from homology"/>
<dbReference type="RefSeq" id="WP_138931271.1">
    <property type="nucleotide sequence ID" value="NZ_SWMU01000001.1"/>
</dbReference>
<dbReference type="GO" id="GO:0012505">
    <property type="term" value="C:endomembrane system"/>
    <property type="evidence" value="ECO:0007669"/>
    <property type="project" value="UniProtKB-SubCell"/>
</dbReference>
<dbReference type="AlphaFoldDB" id="A0A4U5TTU2"/>
<comment type="similarity">
    <text evidence="3">Belongs to the ATPase epsilon chain family.</text>
</comment>
<dbReference type="PANTHER" id="PTHR13822">
    <property type="entry name" value="ATP SYNTHASE DELTA/EPSILON CHAIN"/>
    <property type="match status" value="1"/>
</dbReference>
<evidence type="ECO:0000256" key="7">
    <source>
        <dbReference type="ARBA" id="ARBA00023196"/>
    </source>
</evidence>
<dbReference type="PANTHER" id="PTHR13822:SF10">
    <property type="entry name" value="ATP SYNTHASE EPSILON CHAIN, CHLOROPLASTIC"/>
    <property type="match status" value="1"/>
</dbReference>
<comment type="caution">
    <text evidence="11">The sequence shown here is derived from an EMBL/GenBank/DDBJ whole genome shotgun (WGS) entry which is preliminary data.</text>
</comment>
<gene>
    <name evidence="10" type="ORF">FCN74_03905</name>
    <name evidence="11" type="ORF">FCN74_03920</name>
</gene>
<keyword evidence="12" id="KW-1185">Reference proteome</keyword>
<dbReference type="Pfam" id="PF02823">
    <property type="entry name" value="ATP-synt_DE_N"/>
    <property type="match status" value="1"/>
</dbReference>
<keyword evidence="6" id="KW-0472">Membrane</keyword>
<keyword evidence="4" id="KW-0813">Transport</keyword>
<dbReference type="SUPFAM" id="SSF51344">
    <property type="entry name" value="Epsilon subunit of F1F0-ATP synthase N-terminal domain"/>
    <property type="match status" value="1"/>
</dbReference>
<evidence type="ECO:0000256" key="1">
    <source>
        <dbReference type="ARBA" id="ARBA00003543"/>
    </source>
</evidence>
<sequence>MHLEIVTPEQILMSQEVDAVTLPGKTGEFQILNQHAPIVSTLNEGLIKLDKTVNIEDKAKSFFKETHDKLTYDIKGGVVECKDNKVIVLVD</sequence>